<sequence>MKRVYLVVLLTSVLVAGSWGSAMAECTTSSCLTVSTDIDNSDVVATVVKRAVAGKNRTQTPTIQIEKSTGRCDPPIDFPGICTAPIVVRKPSPLARESVREHIPDLAITVEPREAVVAIPINGYLRPLPRPFTLSVGGFDLLITLKPSVHWSFGDGATRHAGLGDPYPAGLVVHSYRNANLFLLSAQVTWNVVAETSKGEMVEVIGDPIVVTYTSYIRVRSARAHLISTTSRSHT</sequence>
<dbReference type="AlphaFoldDB" id="A0A6J6PWL2"/>
<organism evidence="1">
    <name type="scientific">freshwater metagenome</name>
    <dbReference type="NCBI Taxonomy" id="449393"/>
    <lineage>
        <taxon>unclassified sequences</taxon>
        <taxon>metagenomes</taxon>
        <taxon>ecological metagenomes</taxon>
    </lineage>
</organism>
<reference evidence="1" key="1">
    <citation type="submission" date="2020-05" db="EMBL/GenBank/DDBJ databases">
        <authorList>
            <person name="Chiriac C."/>
            <person name="Salcher M."/>
            <person name="Ghai R."/>
            <person name="Kavagutti S V."/>
        </authorList>
    </citation>
    <scope>NUCLEOTIDE SEQUENCE</scope>
</reference>
<proteinExistence type="predicted"/>
<protein>
    <submittedName>
        <fullName evidence="1">Unannotated protein</fullName>
    </submittedName>
</protein>
<evidence type="ECO:0000313" key="1">
    <source>
        <dbReference type="EMBL" id="CAB4703119.1"/>
    </source>
</evidence>
<dbReference type="EMBL" id="CAEZXW010000037">
    <property type="protein sequence ID" value="CAB4703119.1"/>
    <property type="molecule type" value="Genomic_DNA"/>
</dbReference>
<name>A0A6J6PWL2_9ZZZZ</name>
<gene>
    <name evidence="1" type="ORF">UFOPK2593_00736</name>
</gene>
<accession>A0A6J6PWL2</accession>